<accession>A0A1G4W8P7</accession>
<feature type="domain" description="OmpA-like" evidence="3">
    <location>
        <begin position="168"/>
        <end position="284"/>
    </location>
</feature>
<evidence type="ECO:0000313" key="5">
    <source>
        <dbReference type="Proteomes" id="UP000182124"/>
    </source>
</evidence>
<reference evidence="4 5" key="1">
    <citation type="submission" date="2016-10" db="EMBL/GenBank/DDBJ databases">
        <authorList>
            <person name="de Groot N.N."/>
        </authorList>
    </citation>
    <scope>NUCLEOTIDE SEQUENCE [LARGE SCALE GENOMIC DNA]</scope>
    <source>
        <strain evidence="4 5">CGMCC 1.3801</strain>
    </source>
</reference>
<dbReference type="GO" id="GO:0016020">
    <property type="term" value="C:membrane"/>
    <property type="evidence" value="ECO:0007669"/>
    <property type="project" value="UniProtKB-UniRule"/>
</dbReference>
<dbReference type="eggNOG" id="COG2885">
    <property type="taxonomic scope" value="Bacteria"/>
</dbReference>
<proteinExistence type="predicted"/>
<dbReference type="AlphaFoldDB" id="A0A1G4W8P7"/>
<dbReference type="SUPFAM" id="SSF103088">
    <property type="entry name" value="OmpA-like"/>
    <property type="match status" value="2"/>
</dbReference>
<dbReference type="PANTHER" id="PTHR30329:SF21">
    <property type="entry name" value="LIPOPROTEIN YIAD-RELATED"/>
    <property type="match status" value="1"/>
</dbReference>
<dbReference type="Pfam" id="PF00691">
    <property type="entry name" value="OmpA"/>
    <property type="match status" value="2"/>
</dbReference>
<keyword evidence="2" id="KW-0732">Signal</keyword>
<dbReference type="RefSeq" id="WP_023577596.1">
    <property type="nucleotide sequence ID" value="NZ_CBCSBQ010000021.1"/>
</dbReference>
<protein>
    <submittedName>
        <fullName evidence="4">Outer membrane protein OmpA</fullName>
    </submittedName>
</protein>
<dbReference type="InterPro" id="IPR006665">
    <property type="entry name" value="OmpA-like"/>
</dbReference>
<dbReference type="InterPro" id="IPR036737">
    <property type="entry name" value="OmpA-like_sf"/>
</dbReference>
<evidence type="ECO:0000256" key="2">
    <source>
        <dbReference type="SAM" id="SignalP"/>
    </source>
</evidence>
<evidence type="ECO:0000313" key="4">
    <source>
        <dbReference type="EMBL" id="SCX18558.1"/>
    </source>
</evidence>
<feature type="chain" id="PRO_5010212344" evidence="2">
    <location>
        <begin position="19"/>
        <end position="284"/>
    </location>
</feature>
<dbReference type="Proteomes" id="UP000182124">
    <property type="component" value="Unassembled WGS sequence"/>
</dbReference>
<gene>
    <name evidence="4" type="ORF">SAMN02927925_02698</name>
</gene>
<sequence length="284" mass="32539">MKRFLLFFVLVFPFFVSAQEQFSVYFESNKHETTKKQSEILNNWIAANKESKVVAISGFTDEDGTNAHNDSLSQRRVNFIHNIILKSNVKIREDFKTRSFGETHKQSKNKAENRKVVIYYILPKDLARENEILGIKPIAVPIAEIVPIEEEDMHFPVNATLEEKVALAKPGTRIVIKNIFFYQNSFGMMPTSKPAMDELIDVMTKNPNMVIEIQGHICCIDADRRHLSLDRAKQIRRVLEGNGVAQKRVKVKGFGVSHPKYPIPEANEEQALANRRVEIMILSK</sequence>
<name>A0A1G4W8P7_9FLAO</name>
<keyword evidence="1" id="KW-0472">Membrane</keyword>
<organism evidence="4 5">
    <name type="scientific">Flavobacterium saliperosum</name>
    <dbReference type="NCBI Taxonomy" id="329186"/>
    <lineage>
        <taxon>Bacteria</taxon>
        <taxon>Pseudomonadati</taxon>
        <taxon>Bacteroidota</taxon>
        <taxon>Flavobacteriia</taxon>
        <taxon>Flavobacteriales</taxon>
        <taxon>Flavobacteriaceae</taxon>
        <taxon>Flavobacterium</taxon>
    </lineage>
</organism>
<dbReference type="InterPro" id="IPR050330">
    <property type="entry name" value="Bact_OuterMem_StrucFunc"/>
</dbReference>
<dbReference type="STRING" id="329186.SAMN02927925_02698"/>
<dbReference type="PROSITE" id="PS51123">
    <property type="entry name" value="OMPA_2"/>
    <property type="match status" value="1"/>
</dbReference>
<evidence type="ECO:0000256" key="1">
    <source>
        <dbReference type="PROSITE-ProRule" id="PRU00473"/>
    </source>
</evidence>
<dbReference type="CDD" id="cd07185">
    <property type="entry name" value="OmpA_C-like"/>
    <property type="match status" value="1"/>
</dbReference>
<dbReference type="Gene3D" id="3.30.1330.60">
    <property type="entry name" value="OmpA-like domain"/>
    <property type="match status" value="2"/>
</dbReference>
<dbReference type="PANTHER" id="PTHR30329">
    <property type="entry name" value="STATOR ELEMENT OF FLAGELLAR MOTOR COMPLEX"/>
    <property type="match status" value="1"/>
</dbReference>
<dbReference type="EMBL" id="FMTY01000010">
    <property type="protein sequence ID" value="SCX18558.1"/>
    <property type="molecule type" value="Genomic_DNA"/>
</dbReference>
<feature type="signal peptide" evidence="2">
    <location>
        <begin position="1"/>
        <end position="18"/>
    </location>
</feature>
<evidence type="ECO:0000259" key="3">
    <source>
        <dbReference type="PROSITE" id="PS51123"/>
    </source>
</evidence>